<protein>
    <submittedName>
        <fullName evidence="1">ArpU family transcriptional regulator</fullName>
    </submittedName>
</protein>
<gene>
    <name evidence="1" type="ORF">EEL30_06510</name>
</gene>
<accession>A0A518V4Y9</accession>
<sequence length="129" mass="14973">MNTMHEQLAMFPPIDEKAVRRTVAKELKNFKALRVAVQNKKEQAESGIEQLFPRLHQTETKNTLKAQQIERALKYSLDEIERKIIEEKYLSPTQVNDINVYLDLGLTKDQYYIKKREAISQIATALGII</sequence>
<dbReference type="InterPro" id="IPR006524">
    <property type="entry name" value="ArpU-like"/>
</dbReference>
<proteinExistence type="predicted"/>
<dbReference type="EMBL" id="CP033464">
    <property type="protein sequence ID" value="QDX92049.1"/>
    <property type="molecule type" value="Genomic_DNA"/>
</dbReference>
<dbReference type="NCBIfam" id="TIGR01637">
    <property type="entry name" value="phage_arpU"/>
    <property type="match status" value="1"/>
</dbReference>
<keyword evidence="2" id="KW-1185">Reference proteome</keyword>
<dbReference type="OrthoDB" id="2475064at2"/>
<reference evidence="1 2" key="1">
    <citation type="submission" date="2018-11" db="EMBL/GenBank/DDBJ databases">
        <title>Phylogenetic determinants of toxin gene distribution in genomes of Brevibacillus laterosporus.</title>
        <authorList>
            <person name="Glare T.R."/>
            <person name="Durrant A."/>
            <person name="Berry C."/>
            <person name="Palma L."/>
            <person name="Ormskirk M."/>
            <person name="Cox M.O."/>
        </authorList>
    </citation>
    <scope>NUCLEOTIDE SEQUENCE [LARGE SCALE GENOMIC DNA]</scope>
    <source>
        <strain evidence="1 2">1821L</strain>
    </source>
</reference>
<name>A0A518V4Y9_BRELA</name>
<evidence type="ECO:0000313" key="1">
    <source>
        <dbReference type="EMBL" id="QDX92049.1"/>
    </source>
</evidence>
<dbReference type="Proteomes" id="UP000319432">
    <property type="component" value="Chromosome"/>
</dbReference>
<dbReference type="AlphaFoldDB" id="A0A518V4Y9"/>
<evidence type="ECO:0000313" key="2">
    <source>
        <dbReference type="Proteomes" id="UP000319432"/>
    </source>
</evidence>
<organism evidence="1 2">
    <name type="scientific">Brevibacillus laterosporus</name>
    <name type="common">Bacillus laterosporus</name>
    <dbReference type="NCBI Taxonomy" id="1465"/>
    <lineage>
        <taxon>Bacteria</taxon>
        <taxon>Bacillati</taxon>
        <taxon>Bacillota</taxon>
        <taxon>Bacilli</taxon>
        <taxon>Bacillales</taxon>
        <taxon>Paenibacillaceae</taxon>
        <taxon>Brevibacillus</taxon>
    </lineage>
</organism>